<keyword evidence="3" id="KW-0997">Cell inner membrane</keyword>
<accession>A0A432ML45</accession>
<dbReference type="PANTHER" id="PTHR33362">
    <property type="entry name" value="SIALIC ACID TRAP TRANSPORTER PERMEASE PROTEIN SIAT-RELATED"/>
    <property type="match status" value="1"/>
</dbReference>
<evidence type="ECO:0000256" key="2">
    <source>
        <dbReference type="ARBA" id="ARBA00022475"/>
    </source>
</evidence>
<feature type="transmembrane region" description="Helical" evidence="7">
    <location>
        <begin position="216"/>
        <end position="238"/>
    </location>
</feature>
<evidence type="ECO:0000256" key="7">
    <source>
        <dbReference type="SAM" id="Phobius"/>
    </source>
</evidence>
<reference evidence="9 10" key="2">
    <citation type="submission" date="2019-01" db="EMBL/GenBank/DDBJ databases">
        <title>Tautonia sociabilis, a novel thermotolerant planctomycete of Isosphaeraceae family, isolated from a 4000 m deep subterranean habitat.</title>
        <authorList>
            <person name="Kovaleva O.L."/>
            <person name="Elcheninov A.G."/>
            <person name="Van Heerden E."/>
            <person name="Toshchakov S.V."/>
            <person name="Novikov A."/>
            <person name="Bonch-Osmolovskaya E.A."/>
            <person name="Kublanov I.V."/>
        </authorList>
    </citation>
    <scope>NUCLEOTIDE SEQUENCE [LARGE SCALE GENOMIC DNA]</scope>
    <source>
        <strain evidence="9 10">GM2012</strain>
    </source>
</reference>
<dbReference type="AlphaFoldDB" id="A0A432ML45"/>
<feature type="transmembrane region" description="Helical" evidence="7">
    <location>
        <begin position="139"/>
        <end position="165"/>
    </location>
</feature>
<dbReference type="GO" id="GO:0022857">
    <property type="term" value="F:transmembrane transporter activity"/>
    <property type="evidence" value="ECO:0007669"/>
    <property type="project" value="TreeGrafter"/>
</dbReference>
<evidence type="ECO:0000256" key="3">
    <source>
        <dbReference type="ARBA" id="ARBA00022519"/>
    </source>
</evidence>
<name>A0A432ML45_9BACT</name>
<feature type="transmembrane region" description="Helical" evidence="7">
    <location>
        <begin position="244"/>
        <end position="266"/>
    </location>
</feature>
<feature type="transmembrane region" description="Helical" evidence="7">
    <location>
        <begin position="407"/>
        <end position="431"/>
    </location>
</feature>
<feature type="transmembrane region" description="Helical" evidence="7">
    <location>
        <begin position="346"/>
        <end position="363"/>
    </location>
</feature>
<evidence type="ECO:0000256" key="6">
    <source>
        <dbReference type="ARBA" id="ARBA00023136"/>
    </source>
</evidence>
<feature type="domain" description="TRAP C4-dicarboxylate transport system permease DctM subunit" evidence="8">
    <location>
        <begin position="9"/>
        <end position="427"/>
    </location>
</feature>
<dbReference type="Pfam" id="PF06808">
    <property type="entry name" value="DctM"/>
    <property type="match status" value="1"/>
</dbReference>
<comment type="caution">
    <text evidence="9">The sequence shown here is derived from an EMBL/GenBank/DDBJ whole genome shotgun (WGS) entry which is preliminary data.</text>
</comment>
<keyword evidence="5 7" id="KW-1133">Transmembrane helix</keyword>
<evidence type="ECO:0000256" key="1">
    <source>
        <dbReference type="ARBA" id="ARBA00004429"/>
    </source>
</evidence>
<keyword evidence="10" id="KW-1185">Reference proteome</keyword>
<dbReference type="RefSeq" id="WP_126725172.1">
    <property type="nucleotide sequence ID" value="NZ_RYZH01000016.1"/>
</dbReference>
<evidence type="ECO:0000256" key="4">
    <source>
        <dbReference type="ARBA" id="ARBA00022692"/>
    </source>
</evidence>
<dbReference type="PIRSF" id="PIRSF006066">
    <property type="entry name" value="HI0050"/>
    <property type="match status" value="1"/>
</dbReference>
<gene>
    <name evidence="9" type="ORF">TsocGM_09990</name>
</gene>
<dbReference type="EMBL" id="RYZH01000016">
    <property type="protein sequence ID" value="RUL87856.1"/>
    <property type="molecule type" value="Genomic_DNA"/>
</dbReference>
<feature type="transmembrane region" description="Helical" evidence="7">
    <location>
        <begin position="51"/>
        <end position="69"/>
    </location>
</feature>
<organism evidence="9 10">
    <name type="scientific">Tautonia sociabilis</name>
    <dbReference type="NCBI Taxonomy" id="2080755"/>
    <lineage>
        <taxon>Bacteria</taxon>
        <taxon>Pseudomonadati</taxon>
        <taxon>Planctomycetota</taxon>
        <taxon>Planctomycetia</taxon>
        <taxon>Isosphaerales</taxon>
        <taxon>Isosphaeraceae</taxon>
        <taxon>Tautonia</taxon>
    </lineage>
</organism>
<sequence>MDAPLLILLVFFVLLTAIDLPVAVAIALATLMATLSLADLPACYIVAQRMSIGIASFPLLAIPFFILAGELMGRGGIARRLIDFSLALIPSRRGGLAYVNTITCMLFGAISGSATAAVSSIGGIMIPEMERQGEDRRSAVALTTTAATTGLLIPPSNIMIVYAVAAGNVSVAAMFAAGLLPGLLVGGAILAVCALARRRAPLPRTTDREDDGSRFALGRIVSTGVRAAPGLSLVVLVLTGILRGWFSATEASAIAVLYAFLLAVVFYRTVRLRELPAILLRSGTMTGVVFLLIGTSQAMSWILTYENVPQSVGEAMLDASTSGIVILLMMNAILLLVGAVMDMTPAVLIFTPLFLPVAERLGVDPVHFGVMMVVNLCIGLCTPPVGTCLFVGCSVGRIGIAEAIRPMVPFLLAMLAALALITAWPAITLWLPGALGLD</sequence>
<comment type="subcellular location">
    <subcellularLocation>
        <location evidence="1">Cell inner membrane</location>
        <topology evidence="1">Multi-pass membrane protein</topology>
    </subcellularLocation>
</comment>
<dbReference type="Proteomes" id="UP000280296">
    <property type="component" value="Unassembled WGS sequence"/>
</dbReference>
<feature type="transmembrane region" description="Helical" evidence="7">
    <location>
        <begin position="171"/>
        <end position="195"/>
    </location>
</feature>
<keyword evidence="6 7" id="KW-0472">Membrane</keyword>
<keyword evidence="2" id="KW-1003">Cell membrane</keyword>
<evidence type="ECO:0000256" key="5">
    <source>
        <dbReference type="ARBA" id="ARBA00022989"/>
    </source>
</evidence>
<dbReference type="InterPro" id="IPR010656">
    <property type="entry name" value="DctM"/>
</dbReference>
<proteinExistence type="predicted"/>
<dbReference type="PANTHER" id="PTHR33362:SF2">
    <property type="entry name" value="TRAP TRANSPORTER LARGE PERMEASE PROTEIN"/>
    <property type="match status" value="1"/>
</dbReference>
<keyword evidence="4 7" id="KW-0812">Transmembrane</keyword>
<dbReference type="InterPro" id="IPR004681">
    <property type="entry name" value="TRAP_DctM"/>
</dbReference>
<evidence type="ECO:0000313" key="9">
    <source>
        <dbReference type="EMBL" id="RUL87856.1"/>
    </source>
</evidence>
<evidence type="ECO:0000259" key="8">
    <source>
        <dbReference type="Pfam" id="PF06808"/>
    </source>
</evidence>
<feature type="transmembrane region" description="Helical" evidence="7">
    <location>
        <begin position="278"/>
        <end position="299"/>
    </location>
</feature>
<dbReference type="GO" id="GO:0005886">
    <property type="term" value="C:plasma membrane"/>
    <property type="evidence" value="ECO:0007669"/>
    <property type="project" value="UniProtKB-SubCell"/>
</dbReference>
<dbReference type="OrthoDB" id="9772674at2"/>
<protein>
    <submittedName>
        <fullName evidence="9">TRAP transporter large permease</fullName>
    </submittedName>
</protein>
<feature type="transmembrane region" description="Helical" evidence="7">
    <location>
        <begin position="369"/>
        <end position="395"/>
    </location>
</feature>
<dbReference type="NCBIfam" id="TIGR00786">
    <property type="entry name" value="dctM"/>
    <property type="match status" value="1"/>
</dbReference>
<evidence type="ECO:0000313" key="10">
    <source>
        <dbReference type="Proteomes" id="UP000280296"/>
    </source>
</evidence>
<reference evidence="9 10" key="1">
    <citation type="submission" date="2018-12" db="EMBL/GenBank/DDBJ databases">
        <authorList>
            <person name="Toschakov S.V."/>
        </authorList>
    </citation>
    <scope>NUCLEOTIDE SEQUENCE [LARGE SCALE GENOMIC DNA]</scope>
    <source>
        <strain evidence="9 10">GM2012</strain>
    </source>
</reference>
<feature type="transmembrane region" description="Helical" evidence="7">
    <location>
        <begin position="319"/>
        <end position="339"/>
    </location>
</feature>